<feature type="domain" description="J" evidence="2">
    <location>
        <begin position="182"/>
        <end position="239"/>
    </location>
</feature>
<comment type="caution">
    <text evidence="3">The sequence shown here is derived from an EMBL/GenBank/DDBJ whole genome shotgun (WGS) entry which is preliminary data.</text>
</comment>
<accession>A0A7U7J0N2</accession>
<dbReference type="InterPro" id="IPR051938">
    <property type="entry name" value="Apopto_cytoskel_mod"/>
</dbReference>
<reference evidence="3 4" key="2">
    <citation type="journal article" date="2014" name="PLoS ONE">
        <title>Evolution of mitochondria reconstructed from the energy metabolism of living bacteria.</title>
        <authorList>
            <person name="Degli Esposti M."/>
            <person name="Chouaia B."/>
            <person name="Comandatore F."/>
            <person name="Crotti E."/>
            <person name="Sassera D."/>
            <person name="Lievens P.M."/>
            <person name="Daffonchio D."/>
            <person name="Bandi C."/>
        </authorList>
    </citation>
    <scope>NUCLEOTIDE SEQUENCE [LARGE SCALE GENOMIC DNA]</scope>
    <source>
        <strain evidence="4">AM169</strain>
    </source>
</reference>
<dbReference type="PRINTS" id="PR00625">
    <property type="entry name" value="JDOMAIN"/>
</dbReference>
<evidence type="ECO:0000256" key="1">
    <source>
        <dbReference type="ARBA" id="ARBA00023186"/>
    </source>
</evidence>
<evidence type="ECO:0000313" key="4">
    <source>
        <dbReference type="Proteomes" id="UP000027590"/>
    </source>
</evidence>
<dbReference type="AlphaFoldDB" id="A0A7U7J0N2"/>
<dbReference type="EMBL" id="CBLY010000006">
    <property type="protein sequence ID" value="CDG33710.1"/>
    <property type="molecule type" value="Genomic_DNA"/>
</dbReference>
<dbReference type="CDD" id="cd06257">
    <property type="entry name" value="DnaJ"/>
    <property type="match status" value="1"/>
</dbReference>
<sequence length="250" mass="28802">MRSTLFIGFLPRSSTELQVPSVLPITGIFPHQEKDACIHARPLPISSIMQCKPSRHKAFAPDPDAPQQCCDHPDCDRPAGYRAPRGRDNLRSYYWFCLEHVRQYNASWDYYRGMTPGQIERHLREDTSWQRPSWKMGTPGNDSARASFTLDDLHDPLDILNRHRRPSRATETRRQAPPALREPLAQLDLEWPTTLEIIKTRYRVLARRYHPDANRDDPRAEERFKVIGTAYATLRDHFANSTEQATAGAG</sequence>
<dbReference type="InterPro" id="IPR036869">
    <property type="entry name" value="J_dom_sf"/>
</dbReference>
<reference evidence="3 4" key="1">
    <citation type="journal article" date="2014" name="Genome Biol. Evol.">
        <title>Acetic acid bacteria genomes reveal functional traits for adaptation to life in insect guts.</title>
        <authorList>
            <person name="Chouaia B."/>
            <person name="Gaiarsa S."/>
            <person name="Crotti E."/>
            <person name="Comandatore F."/>
            <person name="Degli Esposti M."/>
            <person name="Ricci I."/>
            <person name="Alma A."/>
            <person name="Favia G."/>
            <person name="Bandi C."/>
            <person name="Daffonchio D."/>
        </authorList>
    </citation>
    <scope>NUCLEOTIDE SEQUENCE [LARGE SCALE GENOMIC DNA]</scope>
    <source>
        <strain evidence="4">AM169</strain>
    </source>
</reference>
<evidence type="ECO:0000259" key="2">
    <source>
        <dbReference type="PROSITE" id="PS50076"/>
    </source>
</evidence>
<dbReference type="Pfam" id="PF00226">
    <property type="entry name" value="DnaJ"/>
    <property type="match status" value="1"/>
</dbReference>
<dbReference type="InterPro" id="IPR001623">
    <property type="entry name" value="DnaJ_domain"/>
</dbReference>
<gene>
    <name evidence="3" type="ORF">SACS_0972</name>
</gene>
<dbReference type="PROSITE" id="PS50076">
    <property type="entry name" value="DNAJ_2"/>
    <property type="match status" value="1"/>
</dbReference>
<dbReference type="Proteomes" id="UP000027590">
    <property type="component" value="Unassembled WGS sequence"/>
</dbReference>
<organism evidence="3 4">
    <name type="scientific">Parasaccharibacter apium</name>
    <dbReference type="NCBI Taxonomy" id="1510841"/>
    <lineage>
        <taxon>Bacteria</taxon>
        <taxon>Pseudomonadati</taxon>
        <taxon>Pseudomonadota</taxon>
        <taxon>Alphaproteobacteria</taxon>
        <taxon>Acetobacterales</taxon>
        <taxon>Acetobacteraceae</taxon>
        <taxon>Parasaccharibacter</taxon>
    </lineage>
</organism>
<proteinExistence type="predicted"/>
<dbReference type="Gene3D" id="1.10.287.110">
    <property type="entry name" value="DnaJ domain"/>
    <property type="match status" value="1"/>
</dbReference>
<dbReference type="SUPFAM" id="SSF46565">
    <property type="entry name" value="Chaperone J-domain"/>
    <property type="match status" value="1"/>
</dbReference>
<protein>
    <submittedName>
        <fullName evidence="3">FIG003437: hypothetical with DnaJ-like domain</fullName>
    </submittedName>
</protein>
<evidence type="ECO:0000313" key="3">
    <source>
        <dbReference type="EMBL" id="CDG33710.1"/>
    </source>
</evidence>
<name>A0A7U7J0N2_9PROT</name>
<keyword evidence="1" id="KW-0143">Chaperone</keyword>
<dbReference type="PANTHER" id="PTHR44145">
    <property type="entry name" value="DNAJ HOMOLOG SUBFAMILY A MEMBER 3, MITOCHONDRIAL"/>
    <property type="match status" value="1"/>
</dbReference>
<dbReference type="SMART" id="SM00271">
    <property type="entry name" value="DnaJ"/>
    <property type="match status" value="1"/>
</dbReference>
<dbReference type="PANTHER" id="PTHR44145:SF3">
    <property type="entry name" value="DNAJ HOMOLOG SUBFAMILY A MEMBER 3, MITOCHONDRIAL"/>
    <property type="match status" value="1"/>
</dbReference>